<comment type="caution">
    <text evidence="6">The sequence shown here is derived from an EMBL/GenBank/DDBJ whole genome shotgun (WGS) entry which is preliminary data.</text>
</comment>
<accession>A0ABT7EYM5</accession>
<feature type="transmembrane region" description="Helical" evidence="5">
    <location>
        <begin position="202"/>
        <end position="220"/>
    </location>
</feature>
<feature type="transmembrane region" description="Helical" evidence="5">
    <location>
        <begin position="379"/>
        <end position="397"/>
    </location>
</feature>
<keyword evidence="4 5" id="KW-0472">Membrane</keyword>
<feature type="transmembrane region" description="Helical" evidence="5">
    <location>
        <begin position="325"/>
        <end position="345"/>
    </location>
</feature>
<feature type="transmembrane region" description="Helical" evidence="5">
    <location>
        <begin position="56"/>
        <end position="80"/>
    </location>
</feature>
<feature type="transmembrane region" description="Helical" evidence="5">
    <location>
        <begin position="351"/>
        <end position="367"/>
    </location>
</feature>
<dbReference type="Pfam" id="PF13520">
    <property type="entry name" value="AA_permease_2"/>
    <property type="match status" value="1"/>
</dbReference>
<evidence type="ECO:0000256" key="2">
    <source>
        <dbReference type="ARBA" id="ARBA00022692"/>
    </source>
</evidence>
<feature type="transmembrane region" description="Helical" evidence="5">
    <location>
        <begin position="100"/>
        <end position="127"/>
    </location>
</feature>
<proteinExistence type="predicted"/>
<dbReference type="Proteomes" id="UP001243757">
    <property type="component" value="Unassembled WGS sequence"/>
</dbReference>
<evidence type="ECO:0000256" key="5">
    <source>
        <dbReference type="SAM" id="Phobius"/>
    </source>
</evidence>
<protein>
    <recommendedName>
        <fullName evidence="8">APC family permease</fullName>
    </recommendedName>
</protein>
<keyword evidence="3 5" id="KW-1133">Transmembrane helix</keyword>
<dbReference type="Gene3D" id="1.20.1740.10">
    <property type="entry name" value="Amino acid/polyamine transporter I"/>
    <property type="match status" value="1"/>
</dbReference>
<feature type="transmembrane region" description="Helical" evidence="5">
    <location>
        <begin position="139"/>
        <end position="159"/>
    </location>
</feature>
<feature type="transmembrane region" description="Helical" evidence="5">
    <location>
        <begin position="171"/>
        <end position="190"/>
    </location>
</feature>
<name>A0ABT7EYM5_9RHOB</name>
<feature type="transmembrane region" description="Helical" evidence="5">
    <location>
        <begin position="279"/>
        <end position="304"/>
    </location>
</feature>
<feature type="transmembrane region" description="Helical" evidence="5">
    <location>
        <begin position="241"/>
        <end position="259"/>
    </location>
</feature>
<evidence type="ECO:0000256" key="4">
    <source>
        <dbReference type="ARBA" id="ARBA00023136"/>
    </source>
</evidence>
<evidence type="ECO:0000256" key="3">
    <source>
        <dbReference type="ARBA" id="ARBA00022989"/>
    </source>
</evidence>
<comment type="subcellular location">
    <subcellularLocation>
        <location evidence="1">Membrane</location>
        <topology evidence="1">Multi-pass membrane protein</topology>
    </subcellularLocation>
</comment>
<evidence type="ECO:0000256" key="1">
    <source>
        <dbReference type="ARBA" id="ARBA00004141"/>
    </source>
</evidence>
<dbReference type="EMBL" id="JASNJD010000004">
    <property type="protein sequence ID" value="MDK3017442.1"/>
    <property type="molecule type" value="Genomic_DNA"/>
</dbReference>
<organism evidence="6 7">
    <name type="scientific">Pseudodonghicola flavimaris</name>
    <dbReference type="NCBI Taxonomy" id="3050036"/>
    <lineage>
        <taxon>Bacteria</taxon>
        <taxon>Pseudomonadati</taxon>
        <taxon>Pseudomonadota</taxon>
        <taxon>Alphaproteobacteria</taxon>
        <taxon>Rhodobacterales</taxon>
        <taxon>Paracoccaceae</taxon>
        <taxon>Pseudodonghicola</taxon>
    </lineage>
</organism>
<dbReference type="InterPro" id="IPR002293">
    <property type="entry name" value="AA/rel_permease1"/>
</dbReference>
<evidence type="ECO:0000313" key="6">
    <source>
        <dbReference type="EMBL" id="MDK3017442.1"/>
    </source>
</evidence>
<reference evidence="6 7" key="1">
    <citation type="submission" date="2023-05" db="EMBL/GenBank/DDBJ databases">
        <title>Pseudodonghicola sp. nov.</title>
        <authorList>
            <person name="Huang J."/>
        </authorList>
    </citation>
    <scope>NUCLEOTIDE SEQUENCE [LARGE SCALE GENOMIC DNA]</scope>
    <source>
        <strain evidence="6 7">IC7</strain>
    </source>
</reference>
<dbReference type="RefSeq" id="WP_284480258.1">
    <property type="nucleotide sequence ID" value="NZ_JASNJD010000004.1"/>
</dbReference>
<sequence>MQNLAILLATIALLGVLMWPRLSEAPLWRATVTPLASIIGSGFLVLGPILDDGYGLYAPIAMAALCLGAWVFGAAVRFNIAAIERAGGRRSRAEERVETLASWALAFAYVISVCYYLNLFGAFAVSLTPLKGPDHAREVTTAVFLVVLIAGWARGFGALERMEQVAVSLKLAIILGLLVGLAQYVAQHAVAGDLVLNDPGLSGWPAVTLAFGLIVTVQGFETARYLGETYDARTRIRAMRLAQALATLIYMVYICLLAFDFPAGEVALTETAIIDLMQLVAPILPVLLVAAALAAQFSAAVADTAGSGGLVAELTGGRISSRQSYVLLVAIGILLTWSADVFQIISYASRAFAAYYALQAVIAALAARGRPGTAWRGPAFVALALLGLAIVIFGTPVE</sequence>
<evidence type="ECO:0000313" key="7">
    <source>
        <dbReference type="Proteomes" id="UP001243757"/>
    </source>
</evidence>
<keyword evidence="2 5" id="KW-0812">Transmembrane</keyword>
<keyword evidence="7" id="KW-1185">Reference proteome</keyword>
<gene>
    <name evidence="6" type="ORF">QO033_07120</name>
</gene>
<evidence type="ECO:0008006" key="8">
    <source>
        <dbReference type="Google" id="ProtNLM"/>
    </source>
</evidence>